<dbReference type="InterPro" id="IPR036736">
    <property type="entry name" value="ACP-like_sf"/>
</dbReference>
<organism evidence="2 3">
    <name type="scientific">Croceibacterium xixiisoli</name>
    <dbReference type="NCBI Taxonomy" id="1476466"/>
    <lineage>
        <taxon>Bacteria</taxon>
        <taxon>Pseudomonadati</taxon>
        <taxon>Pseudomonadota</taxon>
        <taxon>Alphaproteobacteria</taxon>
        <taxon>Sphingomonadales</taxon>
        <taxon>Erythrobacteraceae</taxon>
        <taxon>Croceibacterium</taxon>
    </lineage>
</organism>
<sequence>MSTMTLEKLRADIAALLEDAPESFGDDENLMDLGLDSMRAMNLAMQWDEDGVPLDFADLAEAPTVAGLWALLSERQG</sequence>
<feature type="domain" description="Carrier" evidence="1">
    <location>
        <begin position="1"/>
        <end position="76"/>
    </location>
</feature>
<dbReference type="OrthoDB" id="2455700at2"/>
<keyword evidence="3" id="KW-1185">Reference proteome</keyword>
<dbReference type="Proteomes" id="UP000469430">
    <property type="component" value="Unassembled WGS sequence"/>
</dbReference>
<comment type="caution">
    <text evidence="2">The sequence shown here is derived from an EMBL/GenBank/DDBJ whole genome shotgun (WGS) entry which is preliminary data.</text>
</comment>
<dbReference type="EMBL" id="WTYJ01000001">
    <property type="protein sequence ID" value="MXO97506.1"/>
    <property type="molecule type" value="Genomic_DNA"/>
</dbReference>
<reference evidence="2 3" key="1">
    <citation type="submission" date="2019-12" db="EMBL/GenBank/DDBJ databases">
        <title>Genomic-based taxomic classification of the family Erythrobacteraceae.</title>
        <authorList>
            <person name="Xu L."/>
        </authorList>
    </citation>
    <scope>NUCLEOTIDE SEQUENCE [LARGE SCALE GENOMIC DNA]</scope>
    <source>
        <strain evidence="2 3">S36</strain>
    </source>
</reference>
<evidence type="ECO:0000313" key="2">
    <source>
        <dbReference type="EMBL" id="MXO97506.1"/>
    </source>
</evidence>
<dbReference type="PROSITE" id="PS50075">
    <property type="entry name" value="CARRIER"/>
    <property type="match status" value="1"/>
</dbReference>
<proteinExistence type="predicted"/>
<dbReference type="InterPro" id="IPR009081">
    <property type="entry name" value="PP-bd_ACP"/>
</dbReference>
<evidence type="ECO:0000313" key="3">
    <source>
        <dbReference type="Proteomes" id="UP000469430"/>
    </source>
</evidence>
<gene>
    <name evidence="2" type="ORF">GRI97_00700</name>
</gene>
<dbReference type="Pfam" id="PF00550">
    <property type="entry name" value="PP-binding"/>
    <property type="match status" value="1"/>
</dbReference>
<name>A0A6I4TNZ4_9SPHN</name>
<protein>
    <submittedName>
        <fullName evidence="2">Phosphopantetheine-binding protein</fullName>
    </submittedName>
</protein>
<dbReference type="Gene3D" id="1.10.1200.10">
    <property type="entry name" value="ACP-like"/>
    <property type="match status" value="1"/>
</dbReference>
<evidence type="ECO:0000259" key="1">
    <source>
        <dbReference type="PROSITE" id="PS50075"/>
    </source>
</evidence>
<dbReference type="RefSeq" id="WP_161389243.1">
    <property type="nucleotide sequence ID" value="NZ_JBHSCP010000001.1"/>
</dbReference>
<accession>A0A6I4TNZ4</accession>
<dbReference type="AlphaFoldDB" id="A0A6I4TNZ4"/>
<dbReference type="SUPFAM" id="SSF47336">
    <property type="entry name" value="ACP-like"/>
    <property type="match status" value="1"/>
</dbReference>